<dbReference type="GO" id="GO:0035091">
    <property type="term" value="F:phosphatidylinositol binding"/>
    <property type="evidence" value="ECO:0007669"/>
    <property type="project" value="TreeGrafter"/>
</dbReference>
<dbReference type="PANTHER" id="PTHR22775:SF44">
    <property type="entry name" value="SORTING NEXIN-14"/>
    <property type="match status" value="1"/>
</dbReference>
<organism evidence="2 3">
    <name type="scientific">Tenebrio molitor</name>
    <name type="common">Yellow mealworm beetle</name>
    <dbReference type="NCBI Taxonomy" id="7067"/>
    <lineage>
        <taxon>Eukaryota</taxon>
        <taxon>Metazoa</taxon>
        <taxon>Ecdysozoa</taxon>
        <taxon>Arthropoda</taxon>
        <taxon>Hexapoda</taxon>
        <taxon>Insecta</taxon>
        <taxon>Pterygota</taxon>
        <taxon>Neoptera</taxon>
        <taxon>Endopterygota</taxon>
        <taxon>Coleoptera</taxon>
        <taxon>Polyphaga</taxon>
        <taxon>Cucujiformia</taxon>
        <taxon>Tenebrionidae</taxon>
        <taxon>Tenebrio</taxon>
    </lineage>
</organism>
<sequence length="286" mass="32583">MNKYEEFLTKLLQKPSLRGSDLLFSFLTAEEDFTVLIATSAQTAQDFGNIYQSVAHKLRKEKGQHLDSFMGTFLLSTGKNKSGRFEWAEIGDEASVKTTTDDRTTPFPKTFRNHIFNDNFGTALKDLRDSCSSSFNPIGMIQCIFYLLKYVFKFPQCLLRFYAAICSVAQDAVEAFSSVFIERKLKSNLSSTNLAYLVQLLEDVIFNPHIPHTKEELRHRKVRAFAELENVVPSYVEKILGGNVGEGLKVLLEILQHPHYNKQLAYNLLDLILSEMYPTLQSVKSQ</sequence>
<reference evidence="2" key="1">
    <citation type="journal article" date="2020" name="J Insects Food Feed">
        <title>The yellow mealworm (Tenebrio molitor) genome: a resource for the emerging insects as food and feed industry.</title>
        <authorList>
            <person name="Eriksson T."/>
            <person name="Andere A."/>
            <person name="Kelstrup H."/>
            <person name="Emery V."/>
            <person name="Picard C."/>
        </authorList>
    </citation>
    <scope>NUCLEOTIDE SEQUENCE</scope>
    <source>
        <strain evidence="2">Stoneville</strain>
        <tissue evidence="2">Whole head</tissue>
    </source>
</reference>
<gene>
    <name evidence="2" type="ORF">GEV33_001394</name>
</gene>
<dbReference type="PANTHER" id="PTHR22775">
    <property type="entry name" value="SORTING NEXIN"/>
    <property type="match status" value="1"/>
</dbReference>
<accession>A0A8J6HWG2</accession>
<dbReference type="GO" id="GO:0005770">
    <property type="term" value="C:late endosome"/>
    <property type="evidence" value="ECO:0007669"/>
    <property type="project" value="TreeGrafter"/>
</dbReference>
<evidence type="ECO:0000313" key="2">
    <source>
        <dbReference type="EMBL" id="KAH0821398.1"/>
    </source>
</evidence>
<name>A0A8J6HWG2_TENMO</name>
<dbReference type="Pfam" id="PF08628">
    <property type="entry name" value="Nexin_C"/>
    <property type="match status" value="1"/>
</dbReference>
<evidence type="ECO:0000313" key="3">
    <source>
        <dbReference type="Proteomes" id="UP000719412"/>
    </source>
</evidence>
<comment type="caution">
    <text evidence="2">The sequence shown here is derived from an EMBL/GenBank/DDBJ whole genome shotgun (WGS) entry which is preliminary data.</text>
</comment>
<proteinExistence type="predicted"/>
<reference evidence="2" key="2">
    <citation type="submission" date="2021-08" db="EMBL/GenBank/DDBJ databases">
        <authorList>
            <person name="Eriksson T."/>
        </authorList>
    </citation>
    <scope>NUCLEOTIDE SEQUENCE</scope>
    <source>
        <strain evidence="2">Stoneville</strain>
        <tissue evidence="2">Whole head</tissue>
    </source>
</reference>
<feature type="domain" description="Sorting nexin C-terminal" evidence="1">
    <location>
        <begin position="172"/>
        <end position="258"/>
    </location>
</feature>
<dbReference type="Proteomes" id="UP000719412">
    <property type="component" value="Unassembled WGS sequence"/>
</dbReference>
<dbReference type="InterPro" id="IPR013937">
    <property type="entry name" value="Sorting_nexin_C"/>
</dbReference>
<dbReference type="GO" id="GO:0097352">
    <property type="term" value="P:autophagosome maturation"/>
    <property type="evidence" value="ECO:0007669"/>
    <property type="project" value="TreeGrafter"/>
</dbReference>
<dbReference type="EMBL" id="JABDTM020008010">
    <property type="protein sequence ID" value="KAH0821398.1"/>
    <property type="molecule type" value="Genomic_DNA"/>
</dbReference>
<protein>
    <recommendedName>
        <fullName evidence="1">Sorting nexin C-terminal domain-containing protein</fullName>
    </recommendedName>
</protein>
<keyword evidence="3" id="KW-1185">Reference proteome</keyword>
<dbReference type="AlphaFoldDB" id="A0A8J6HWG2"/>
<evidence type="ECO:0000259" key="1">
    <source>
        <dbReference type="Pfam" id="PF08628"/>
    </source>
</evidence>